<reference evidence="1 2" key="1">
    <citation type="submission" date="2023-07" db="EMBL/GenBank/DDBJ databases">
        <title>Sorghum-associated microbial communities from plants grown in Nebraska, USA.</title>
        <authorList>
            <person name="Schachtman D."/>
        </authorList>
    </citation>
    <scope>NUCLEOTIDE SEQUENCE [LARGE SCALE GENOMIC DNA]</scope>
    <source>
        <strain evidence="1 2">4272</strain>
    </source>
</reference>
<evidence type="ECO:0000313" key="2">
    <source>
        <dbReference type="Proteomes" id="UP001251217"/>
    </source>
</evidence>
<sequence length="49" mass="4985">MRTRGDIGHRAASAGRAGGYARDTATRELAYAVAALGKAVGALARELPS</sequence>
<dbReference type="EMBL" id="JAVDWW010000004">
    <property type="protein sequence ID" value="MDR7169154.1"/>
    <property type="molecule type" value="Genomic_DNA"/>
</dbReference>
<proteinExistence type="predicted"/>
<dbReference type="Proteomes" id="UP001251217">
    <property type="component" value="Unassembled WGS sequence"/>
</dbReference>
<comment type="caution">
    <text evidence="1">The sequence shown here is derived from an EMBL/GenBank/DDBJ whole genome shotgun (WGS) entry which is preliminary data.</text>
</comment>
<name>A0ABU1XF40_9NOCA</name>
<accession>A0ABU1XF40</accession>
<protein>
    <submittedName>
        <fullName evidence="1">Uncharacterized protein</fullName>
    </submittedName>
</protein>
<evidence type="ECO:0000313" key="1">
    <source>
        <dbReference type="EMBL" id="MDR7169154.1"/>
    </source>
</evidence>
<gene>
    <name evidence="1" type="ORF">J2W56_002895</name>
</gene>
<organism evidence="1 2">
    <name type="scientific">Nocardia kruczakiae</name>
    <dbReference type="NCBI Taxonomy" id="261477"/>
    <lineage>
        <taxon>Bacteria</taxon>
        <taxon>Bacillati</taxon>
        <taxon>Actinomycetota</taxon>
        <taxon>Actinomycetes</taxon>
        <taxon>Mycobacteriales</taxon>
        <taxon>Nocardiaceae</taxon>
        <taxon>Nocardia</taxon>
    </lineage>
</organism>
<dbReference type="RefSeq" id="WP_310402125.1">
    <property type="nucleotide sequence ID" value="NZ_JAVDWW010000004.1"/>
</dbReference>
<keyword evidence="2" id="KW-1185">Reference proteome</keyword>